<keyword evidence="3" id="KW-0687">Ribonucleoprotein</keyword>
<comment type="similarity">
    <text evidence="1">Belongs to the universal ribosomal protein uL13 family.</text>
</comment>
<evidence type="ECO:0000256" key="3">
    <source>
        <dbReference type="ARBA" id="ARBA00023274"/>
    </source>
</evidence>
<evidence type="ECO:0000256" key="2">
    <source>
        <dbReference type="ARBA" id="ARBA00022980"/>
    </source>
</evidence>
<keyword evidence="5" id="KW-1185">Reference proteome</keyword>
<dbReference type="Gene3D" id="3.90.1180.10">
    <property type="entry name" value="Ribosomal protein L13"/>
    <property type="match status" value="1"/>
</dbReference>
<evidence type="ECO:0000313" key="4">
    <source>
        <dbReference type="EMBL" id="KAF5833798.1"/>
    </source>
</evidence>
<dbReference type="PANTHER" id="PTHR11545:SF2">
    <property type="entry name" value="LARGE RIBOSOMAL SUBUNIT PROTEIN UL13M"/>
    <property type="match status" value="1"/>
</dbReference>
<evidence type="ECO:0008006" key="6">
    <source>
        <dbReference type="Google" id="ProtNLM"/>
    </source>
</evidence>
<dbReference type="EMBL" id="MU069790">
    <property type="protein sequence ID" value="KAF5833798.1"/>
    <property type="molecule type" value="Genomic_DNA"/>
</dbReference>
<reference evidence="4" key="1">
    <citation type="submission" date="2017-08" db="EMBL/GenBank/DDBJ databases">
        <authorList>
            <person name="Polle J.E."/>
            <person name="Barry K."/>
            <person name="Cushman J."/>
            <person name="Schmutz J."/>
            <person name="Tran D."/>
            <person name="Hathwaick L.T."/>
            <person name="Yim W.C."/>
            <person name="Jenkins J."/>
            <person name="Mckie-Krisberg Z.M."/>
            <person name="Prochnik S."/>
            <person name="Lindquist E."/>
            <person name="Dockter R.B."/>
            <person name="Adam C."/>
            <person name="Molina H."/>
            <person name="Bunkerborg J."/>
            <person name="Jin E."/>
            <person name="Buchheim M."/>
            <person name="Magnuson J."/>
        </authorList>
    </citation>
    <scope>NUCLEOTIDE SEQUENCE</scope>
    <source>
        <strain evidence="4">CCAP 19/18</strain>
    </source>
</reference>
<protein>
    <recommendedName>
        <fullName evidence="6">Mitochondrial ribosomal protein L13</fullName>
    </recommendedName>
</protein>
<sequence>MISVGLSAYDGAVISGPTYLCWPSAASKLCCRPFHKGTCGVVASGLSSPVGCQQHPSFVARLLIVYVQCCYPGGLKSRTADKLWEKDPTEILRKAVNGMLPKNKLRTYRLDKLKIFPEAQHPFEGLEMVPYVPKPRITSAPEISWPLPDGFTPMNAERFAVRALANRKYPPRRPIAGLESFNNLLNNEEMSLLEASIRQEGGGDGKRQ</sequence>
<dbReference type="InterPro" id="IPR005822">
    <property type="entry name" value="Ribosomal_uL13"/>
</dbReference>
<comment type="caution">
    <text evidence="4">The sequence shown here is derived from an EMBL/GenBank/DDBJ whole genome shotgun (WGS) entry which is preliminary data.</text>
</comment>
<gene>
    <name evidence="4" type="ORF">DUNSADRAFT_9745</name>
</gene>
<organism evidence="4 5">
    <name type="scientific">Dunaliella salina</name>
    <name type="common">Green alga</name>
    <name type="synonym">Protococcus salinus</name>
    <dbReference type="NCBI Taxonomy" id="3046"/>
    <lineage>
        <taxon>Eukaryota</taxon>
        <taxon>Viridiplantae</taxon>
        <taxon>Chlorophyta</taxon>
        <taxon>core chlorophytes</taxon>
        <taxon>Chlorophyceae</taxon>
        <taxon>CS clade</taxon>
        <taxon>Chlamydomonadales</taxon>
        <taxon>Dunaliellaceae</taxon>
        <taxon>Dunaliella</taxon>
    </lineage>
</organism>
<evidence type="ECO:0000313" key="5">
    <source>
        <dbReference type="Proteomes" id="UP000815325"/>
    </source>
</evidence>
<dbReference type="Pfam" id="PF00572">
    <property type="entry name" value="Ribosomal_L13"/>
    <property type="match status" value="1"/>
</dbReference>
<dbReference type="InterPro" id="IPR036899">
    <property type="entry name" value="Ribosomal_uL13_sf"/>
</dbReference>
<name>A0ABQ7GGS8_DUNSA</name>
<dbReference type="Proteomes" id="UP000815325">
    <property type="component" value="Unassembled WGS sequence"/>
</dbReference>
<dbReference type="PANTHER" id="PTHR11545">
    <property type="entry name" value="RIBOSOMAL PROTEIN L13"/>
    <property type="match status" value="1"/>
</dbReference>
<dbReference type="SUPFAM" id="SSF52161">
    <property type="entry name" value="Ribosomal protein L13"/>
    <property type="match status" value="1"/>
</dbReference>
<keyword evidence="2" id="KW-0689">Ribosomal protein</keyword>
<accession>A0ABQ7GGS8</accession>
<evidence type="ECO:0000256" key="1">
    <source>
        <dbReference type="ARBA" id="ARBA00006227"/>
    </source>
</evidence>
<proteinExistence type="inferred from homology"/>